<protein>
    <recommendedName>
        <fullName evidence="2">LEF-9</fullName>
    </recommendedName>
</protein>
<name>A0AAU8GBM0_9VIRU</name>
<evidence type="ECO:0000313" key="1">
    <source>
        <dbReference type="EMBL" id="XCH39318.1"/>
    </source>
</evidence>
<dbReference type="EMBL" id="PP955094">
    <property type="protein sequence ID" value="XCH39318.1"/>
    <property type="molecule type" value="Genomic_DNA"/>
</dbReference>
<sequence length="529" mass="60967">MCVKRSSAPISQDSEIKKSKYIFTKSKQTTNLKISNLSINDANFFTSLYSLKPATTENILTIHVNDICSYIKDNKNNFYMCLKHSITENGEPDCIYCCLFLKFTHSFVIHTHFNLYTFPPPVIYTSKNLNYFNTFIILANQNTETRSKINLKYWKDKEYKYYNNFAAAEFKGGSLQNICSGKTSFTRNKILAYNTLGLRATLTIDPILSPGNISIPQQLYLKLKLATPLMILNRAPSINNTCIYVVQASMNTDINDYTIHIPAFITDGLHADQDGDEISVLYIEHMNDEPSMEMKAAIMEMKQLSWQYGNRHDFAYTPRYKFSQYQKYILHVFDEYFQKNNKLWNSLSGNSITKCKAIMHLGCSTHFAEVDEFINLLTNFISNLPCLLTSSKDILLGTGDIKAIVNSGAKGCDDHIKEYLRNLYFDNEDNKEKLISGFNRYIKASTTMGVEGFKQFSLLFSVNPLSLHNDYIYYNNLILFKNVRTATTMSTYYYNKIAVEYAMMSLVNDPSEELYVNSKELYENLEHFI</sequence>
<dbReference type="Gene3D" id="2.40.40.20">
    <property type="match status" value="1"/>
</dbReference>
<organism evidence="1">
    <name type="scientific">Faxonius propinquus nudivirus</name>
    <dbReference type="NCBI Taxonomy" id="3139431"/>
    <lineage>
        <taxon>Viruses</taxon>
        <taxon>Viruses incertae sedis</taxon>
        <taxon>Naldaviricetes</taxon>
        <taxon>Lefavirales</taxon>
        <taxon>Nudiviridae</taxon>
    </lineage>
</organism>
<evidence type="ECO:0008006" key="2">
    <source>
        <dbReference type="Google" id="ProtNLM"/>
    </source>
</evidence>
<accession>A0AAU8GBM0</accession>
<reference evidence="1" key="1">
    <citation type="submission" date="2024-06" db="EMBL/GenBank/DDBJ databases">
        <title>North American crayfish harbour diverse members of the Nudiviridae.</title>
        <authorList>
            <person name="Stratton C."/>
            <person name="Bojko J."/>
        </authorList>
    </citation>
    <scope>NUCLEOTIDE SEQUENCE</scope>
    <source>
        <strain evidence="1">142H</strain>
    </source>
</reference>
<gene>
    <name evidence="1" type="ORF">FpNV_073</name>
</gene>
<proteinExistence type="predicted"/>